<proteinExistence type="inferred from homology"/>
<evidence type="ECO:0000259" key="10">
    <source>
        <dbReference type="PROSITE" id="PS51210"/>
    </source>
</evidence>
<comment type="catalytic activity">
    <reaction evidence="9">
        <text>a 1-acyl-sn-glycero-3-phosphocholine + H2O = sn-glycerol 3-phosphocholine + a fatty acid + H(+)</text>
        <dbReference type="Rhea" id="RHEA:15177"/>
        <dbReference type="ChEBI" id="CHEBI:15377"/>
        <dbReference type="ChEBI" id="CHEBI:15378"/>
        <dbReference type="ChEBI" id="CHEBI:16870"/>
        <dbReference type="ChEBI" id="CHEBI:28868"/>
        <dbReference type="ChEBI" id="CHEBI:58168"/>
        <dbReference type="EC" id="3.1.1.5"/>
    </reaction>
</comment>
<dbReference type="Proteomes" id="UP001153365">
    <property type="component" value="Unassembled WGS sequence"/>
</dbReference>
<gene>
    <name evidence="11" type="ORF">PPACK8108_LOCUS5516</name>
</gene>
<evidence type="ECO:0000256" key="1">
    <source>
        <dbReference type="ARBA" id="ARBA00008780"/>
    </source>
</evidence>
<dbReference type="EMBL" id="CALTRL010001066">
    <property type="protein sequence ID" value="CAH7670781.1"/>
    <property type="molecule type" value="Genomic_DNA"/>
</dbReference>
<evidence type="ECO:0000256" key="7">
    <source>
        <dbReference type="ARBA" id="ARBA00023180"/>
    </source>
</evidence>
<organism evidence="11 12">
    <name type="scientific">Phakopsora pachyrhizi</name>
    <name type="common">Asian soybean rust disease fungus</name>
    <dbReference type="NCBI Taxonomy" id="170000"/>
    <lineage>
        <taxon>Eukaryota</taxon>
        <taxon>Fungi</taxon>
        <taxon>Dikarya</taxon>
        <taxon>Basidiomycota</taxon>
        <taxon>Pucciniomycotina</taxon>
        <taxon>Pucciniomycetes</taxon>
        <taxon>Pucciniales</taxon>
        <taxon>Phakopsoraceae</taxon>
        <taxon>Phakopsora</taxon>
    </lineage>
</organism>
<keyword evidence="5 8" id="KW-0442">Lipid degradation</keyword>
<dbReference type="AlphaFoldDB" id="A0AAV0ASF7"/>
<evidence type="ECO:0000256" key="2">
    <source>
        <dbReference type="ARBA" id="ARBA00013274"/>
    </source>
</evidence>
<dbReference type="InterPro" id="IPR002642">
    <property type="entry name" value="LysoPLipase_cat_dom"/>
</dbReference>
<dbReference type="InterPro" id="IPR016035">
    <property type="entry name" value="Acyl_Trfase/lysoPLipase"/>
</dbReference>
<feature type="domain" description="PLA2c" evidence="10">
    <location>
        <begin position="49"/>
        <end position="603"/>
    </location>
</feature>
<name>A0AAV0ASF7_PHAPC</name>
<comment type="caution">
    <text evidence="11">The sequence shown here is derived from an EMBL/GenBank/DDBJ whole genome shotgun (WGS) entry which is preliminary data.</text>
</comment>
<keyword evidence="12" id="KW-1185">Reference proteome</keyword>
<evidence type="ECO:0000256" key="8">
    <source>
        <dbReference type="PROSITE-ProRule" id="PRU00555"/>
    </source>
</evidence>
<evidence type="ECO:0000313" key="12">
    <source>
        <dbReference type="Proteomes" id="UP001153365"/>
    </source>
</evidence>
<keyword evidence="4 8" id="KW-0378">Hydrolase</keyword>
<sequence>MKASSWKFESIFCFLISQSYLSVHCRWHHRRDHAIEGSPSGGYAPVFVKCPPNFSVRIAAVPSAYMSEGEKKYISQRSAQSLPLWKSYLSRANLTNFDVDQFLNVQPVAGETVPNIALAVSGGGIRALLGGAGTLSALDDRNSAAVDAGTGGILQLANYITGLSGSSWLIGSWATSNFPTFTELNQTVWDLTVPAGVTSWDSIKEYPKAVKRAKKKHRAGFPSSLVDVESYIISKHLINDTHHGTSVLFSTIKNTTGYRNRTAPFPILLSTSRYKGVSNIDYDTPIYEFNPEEFGVTHPTLKAFIPMEYLGTHLVAGKPTGEHTCVNGFDNAGFVITASSNVLSQPGATNVDFFSLKSLIKTTYDKLTKHILDEAIIPNPFYLLGLGLGRSSGYPDQTEPELYLADGGWGGEVVPFWPLLQAERKIDTIIAIDYESDSDSMFKGGYTEGMGLYRTYLKSQRLDYENISFPKLIPEPKNFSKNGLNKKPSFFGCYEPKTPLIVYLPNYYVVANTRMATLKTEYTAKEINGFFRNSFAITAQTKSEYMVDDNLSDDLRLLFDRAGPIGQFKWKTCLACAMISRQLYRNNIDFTSQCKQCFDYYCA</sequence>
<protein>
    <recommendedName>
        <fullName evidence="2 9">Lysophospholipase</fullName>
        <ecNumber evidence="2 9">3.1.1.5</ecNumber>
    </recommendedName>
</protein>
<reference evidence="11" key="1">
    <citation type="submission" date="2022-06" db="EMBL/GenBank/DDBJ databases">
        <authorList>
            <consortium name="SYNGENTA / RWTH Aachen University"/>
        </authorList>
    </citation>
    <scope>NUCLEOTIDE SEQUENCE</scope>
</reference>
<evidence type="ECO:0000256" key="9">
    <source>
        <dbReference type="RuleBase" id="RU362103"/>
    </source>
</evidence>
<keyword evidence="3" id="KW-0732">Signal</keyword>
<dbReference type="Pfam" id="PF01735">
    <property type="entry name" value="PLA2_B"/>
    <property type="match status" value="2"/>
</dbReference>
<evidence type="ECO:0000256" key="5">
    <source>
        <dbReference type="ARBA" id="ARBA00022963"/>
    </source>
</evidence>
<accession>A0AAV0ASF7</accession>
<keyword evidence="6 8" id="KW-0443">Lipid metabolism</keyword>
<dbReference type="SMART" id="SM00022">
    <property type="entry name" value="PLAc"/>
    <property type="match status" value="1"/>
</dbReference>
<dbReference type="SUPFAM" id="SSF52151">
    <property type="entry name" value="FabD/lysophospholipase-like"/>
    <property type="match status" value="1"/>
</dbReference>
<dbReference type="Gene3D" id="3.40.1090.10">
    <property type="entry name" value="Cytosolic phospholipase A2 catalytic domain"/>
    <property type="match status" value="1"/>
</dbReference>
<dbReference type="GO" id="GO:0004623">
    <property type="term" value="F:phospholipase A2 activity"/>
    <property type="evidence" value="ECO:0007669"/>
    <property type="project" value="TreeGrafter"/>
</dbReference>
<dbReference type="EC" id="3.1.1.5" evidence="2 9"/>
<keyword evidence="7" id="KW-0325">Glycoprotein</keyword>
<dbReference type="GO" id="GO:0004622">
    <property type="term" value="F:phosphatidylcholine lysophospholipase activity"/>
    <property type="evidence" value="ECO:0007669"/>
    <property type="project" value="UniProtKB-EC"/>
</dbReference>
<dbReference type="PANTHER" id="PTHR10728:SF33">
    <property type="entry name" value="LYSOPHOSPHOLIPASE 1-RELATED"/>
    <property type="match status" value="1"/>
</dbReference>
<evidence type="ECO:0000256" key="4">
    <source>
        <dbReference type="ARBA" id="ARBA00022801"/>
    </source>
</evidence>
<dbReference type="GO" id="GO:0005829">
    <property type="term" value="C:cytosol"/>
    <property type="evidence" value="ECO:0007669"/>
    <property type="project" value="TreeGrafter"/>
</dbReference>
<dbReference type="GO" id="GO:0046475">
    <property type="term" value="P:glycerophospholipid catabolic process"/>
    <property type="evidence" value="ECO:0007669"/>
    <property type="project" value="TreeGrafter"/>
</dbReference>
<evidence type="ECO:0000256" key="3">
    <source>
        <dbReference type="ARBA" id="ARBA00022729"/>
    </source>
</evidence>
<evidence type="ECO:0000313" key="11">
    <source>
        <dbReference type="EMBL" id="CAH7670781.1"/>
    </source>
</evidence>
<dbReference type="PANTHER" id="PTHR10728">
    <property type="entry name" value="CYTOSOLIC PHOSPHOLIPASE A2"/>
    <property type="match status" value="1"/>
</dbReference>
<comment type="similarity">
    <text evidence="1 9">Belongs to the lysophospholipase family.</text>
</comment>
<dbReference type="PROSITE" id="PS51210">
    <property type="entry name" value="PLA2C"/>
    <property type="match status" value="1"/>
</dbReference>
<evidence type="ECO:0000256" key="6">
    <source>
        <dbReference type="ARBA" id="ARBA00023098"/>
    </source>
</evidence>